<sequence length="314" mass="34922">MADILIIASGGGHTGFARAVAQYLEQRVDFVIPKGDEKSRKILSPYAERIYEVEKGIEPNSFSALKLLKSLVSSSRIRKYKVVVATGSNHSLFPSFFQFLKGAKVFAIESQDRIVTRGKAVSVISKYSRAVFLHWEEQKGLYKNGLVVGPIVEKSKYESRDEGYVLVTAGTEGFLRLFDKVAELGVKNVVMQTGKVDPSKYKREGWKVFSFDPDLERYIANASLVVTHQGKTAMEAVVMYGKPTAIVYNSSLVKAATQKDVELYAKILGAKFFPDPVFWRSNKDLLEFLERPTKPNSFTPGTGKLAKVVLSEAS</sequence>
<comment type="caution">
    <text evidence="1">The sequence shown here is derived from an EMBL/GenBank/DDBJ whole genome shotgun (WGS) entry which is preliminary data.</text>
</comment>
<evidence type="ECO:0000313" key="2">
    <source>
        <dbReference type="Proteomes" id="UP000053480"/>
    </source>
</evidence>
<reference evidence="1" key="1">
    <citation type="submission" date="2024-07" db="EMBL/GenBank/DDBJ databases">
        <title>Metagenome and Metagenome-Assembled Genomes of Archaea from a hot spring from the geothermal field of Los Azufres, Mexico.</title>
        <authorList>
            <person name="Marin-Paredes R."/>
            <person name="Martinez-Romero E."/>
            <person name="Servin-Garciduenas L.E."/>
        </authorList>
    </citation>
    <scope>NUCLEOTIDE SEQUENCE</scope>
    <source>
        <strain evidence="1">AZ1-454</strain>
    </source>
</reference>
<dbReference type="Proteomes" id="UP000053480">
    <property type="component" value="Unassembled WGS sequence"/>
</dbReference>
<organism evidence="1 2">
    <name type="scientific">Candidatus Aramenus sulfurataquae</name>
    <dbReference type="NCBI Taxonomy" id="1326980"/>
    <lineage>
        <taxon>Archaea</taxon>
        <taxon>Thermoproteota</taxon>
        <taxon>Thermoprotei</taxon>
        <taxon>Sulfolobales</taxon>
        <taxon>Sulfolobaceae</taxon>
        <taxon>Candidatus Aramenus</taxon>
    </lineage>
</organism>
<name>A0ACC6TNE0_9CREN</name>
<gene>
    <name evidence="1" type="ORF">TQ35_0004295</name>
</gene>
<evidence type="ECO:0000313" key="1">
    <source>
        <dbReference type="EMBL" id="MEW9491406.1"/>
    </source>
</evidence>
<accession>A0ACC6TNE0</accession>
<protein>
    <submittedName>
        <fullName evidence="1">Glycosyltransferase</fullName>
    </submittedName>
</protein>
<dbReference type="EMBL" id="JZWS03000004">
    <property type="protein sequence ID" value="MEW9491406.1"/>
    <property type="molecule type" value="Genomic_DNA"/>
</dbReference>
<proteinExistence type="predicted"/>